<feature type="compositionally biased region" description="Polar residues" evidence="1">
    <location>
        <begin position="257"/>
        <end position="272"/>
    </location>
</feature>
<dbReference type="Pfam" id="PF15998">
    <property type="entry name" value="DUF4773"/>
    <property type="match status" value="1"/>
</dbReference>
<feature type="domain" description="DUF4773" evidence="2">
    <location>
        <begin position="1"/>
        <end position="63"/>
    </location>
</feature>
<dbReference type="GeneID" id="103518396"/>
<dbReference type="AlphaFoldDB" id="A0A3Q0JBW7"/>
<feature type="region of interest" description="Disordered" evidence="1">
    <location>
        <begin position="240"/>
        <end position="338"/>
    </location>
</feature>
<dbReference type="PaxDb" id="121845-A0A3Q0JBW7"/>
<gene>
    <name evidence="4" type="primary">LOC103518396</name>
</gene>
<dbReference type="PANTHER" id="PTHR36299:SF1">
    <property type="entry name" value="DUF4773 DOMAIN-CONTAINING PROTEIN"/>
    <property type="match status" value="1"/>
</dbReference>
<dbReference type="RefSeq" id="XP_026686007.1">
    <property type="nucleotide sequence ID" value="XM_026830206.1"/>
</dbReference>
<evidence type="ECO:0000313" key="3">
    <source>
        <dbReference type="Proteomes" id="UP000079169"/>
    </source>
</evidence>
<evidence type="ECO:0000256" key="1">
    <source>
        <dbReference type="SAM" id="MobiDB-lite"/>
    </source>
</evidence>
<keyword evidence="3" id="KW-1185">Reference proteome</keyword>
<feature type="compositionally biased region" description="Polar residues" evidence="1">
    <location>
        <begin position="323"/>
        <end position="332"/>
    </location>
</feature>
<proteinExistence type="predicted"/>
<organism evidence="3 4">
    <name type="scientific">Diaphorina citri</name>
    <name type="common">Asian citrus psyllid</name>
    <dbReference type="NCBI Taxonomy" id="121845"/>
    <lineage>
        <taxon>Eukaryota</taxon>
        <taxon>Metazoa</taxon>
        <taxon>Ecdysozoa</taxon>
        <taxon>Arthropoda</taxon>
        <taxon>Hexapoda</taxon>
        <taxon>Insecta</taxon>
        <taxon>Pterygota</taxon>
        <taxon>Neoptera</taxon>
        <taxon>Paraneoptera</taxon>
        <taxon>Hemiptera</taxon>
        <taxon>Sternorrhyncha</taxon>
        <taxon>Psylloidea</taxon>
        <taxon>Psyllidae</taxon>
        <taxon>Diaphorininae</taxon>
        <taxon>Diaphorina</taxon>
    </lineage>
</organism>
<sequence length="338" mass="36493">KNPPPACLSTPIPYLPSIDLCILFYNIFTPGRNIHMCVNFLTRVEHAEVFVMEFDCFKIGVDGFMTYKPEENAGISTEGPDEEEFTTDDYDEIIECTPGYSPDSTNETETTTLVECMTRPTTPVMENVTHVTQMDMITPASWSSGWCFYFWCSSNTTTTTPTPILNEEYPPTANSSMGSNGNSSWCWYFWCNSTNDVPPSAPPTNGSANGNGSTNGNGTSSMASNWCFYFWCDDKKPGASNGTSVPSKPKPPMASGTVGSSEKPSGTASSPDKPSGTVGLPDKPSGMGSSPEDFNNSLQQMGHYPSKPTPTQSSSNTPSVPSHNASYPSTTLPLAHEL</sequence>
<evidence type="ECO:0000259" key="2">
    <source>
        <dbReference type="Pfam" id="PF15998"/>
    </source>
</evidence>
<dbReference type="Proteomes" id="UP000079169">
    <property type="component" value="Unplaced"/>
</dbReference>
<name>A0A3Q0JBW7_DIACI</name>
<reference evidence="4" key="1">
    <citation type="submission" date="2025-08" db="UniProtKB">
        <authorList>
            <consortium name="RefSeq"/>
        </authorList>
    </citation>
    <scope>IDENTIFICATION</scope>
</reference>
<evidence type="ECO:0000313" key="4">
    <source>
        <dbReference type="RefSeq" id="XP_026686007.1"/>
    </source>
</evidence>
<dbReference type="KEGG" id="dci:103518396"/>
<dbReference type="InterPro" id="IPR031941">
    <property type="entry name" value="DUF4773"/>
</dbReference>
<feature type="non-terminal residue" evidence="4">
    <location>
        <position position="1"/>
    </location>
</feature>
<dbReference type="STRING" id="121845.A0A3Q0JBW7"/>
<dbReference type="PANTHER" id="PTHR36299">
    <property type="entry name" value="AGAP008005-PA"/>
    <property type="match status" value="1"/>
</dbReference>
<accession>A0A3Q0JBW7</accession>
<feature type="compositionally biased region" description="Low complexity" evidence="1">
    <location>
        <begin position="305"/>
        <end position="322"/>
    </location>
</feature>
<protein>
    <submittedName>
        <fullName evidence="4">Uncharacterized protein LOC103518396</fullName>
    </submittedName>
</protein>
<feature type="non-terminal residue" evidence="4">
    <location>
        <position position="338"/>
    </location>
</feature>